<keyword evidence="1" id="KW-0812">Transmembrane</keyword>
<reference evidence="2 3" key="1">
    <citation type="submission" date="2018-01" db="EMBL/GenBank/DDBJ databases">
        <title>The draft genome sequence of Halioglobus japonicus S1-36.</title>
        <authorList>
            <person name="Du Z.-J."/>
            <person name="Shi M.-J."/>
        </authorList>
    </citation>
    <scope>NUCLEOTIDE SEQUENCE [LARGE SCALE GENOMIC DNA]</scope>
    <source>
        <strain evidence="2 3">S1-36</strain>
    </source>
</reference>
<dbReference type="EMBL" id="PKUR01000001">
    <property type="protein sequence ID" value="PLW88025.1"/>
    <property type="molecule type" value="Genomic_DNA"/>
</dbReference>
<keyword evidence="3" id="KW-1185">Reference proteome</keyword>
<comment type="caution">
    <text evidence="2">The sequence shown here is derived from an EMBL/GenBank/DDBJ whole genome shotgun (WGS) entry which is preliminary data.</text>
</comment>
<dbReference type="Proteomes" id="UP000235162">
    <property type="component" value="Unassembled WGS sequence"/>
</dbReference>
<gene>
    <name evidence="2" type="ORF">C0029_05555</name>
</gene>
<protein>
    <submittedName>
        <fullName evidence="2">Uncharacterized protein</fullName>
    </submittedName>
</protein>
<feature type="transmembrane region" description="Helical" evidence="1">
    <location>
        <begin position="16"/>
        <end position="36"/>
    </location>
</feature>
<dbReference type="AlphaFoldDB" id="A0AAP8MHV1"/>
<evidence type="ECO:0000313" key="3">
    <source>
        <dbReference type="Proteomes" id="UP000235162"/>
    </source>
</evidence>
<sequence>MREPTLVTATAPRTPLIAGALLLSLLLHGLLVGWWLHRDINKEPPRSPSTRLAVQFATSLADPTLQPEPLPAPAEPKKPTELIDITSAEIDLVPPTAPTKTISGQKQPLDKSPSVALELDQDVIADIVRSIEAESVVTEQLTDTGAVVMDTALAAHLNGAPRRVVAAQDTTPGDSSYMGGAWVDMVRMGDRCFRVVRPDPLDPVGHEAWYRVACK</sequence>
<evidence type="ECO:0000256" key="1">
    <source>
        <dbReference type="SAM" id="Phobius"/>
    </source>
</evidence>
<accession>A0AAP8MHV1</accession>
<dbReference type="KEGG" id="hja:BST95_12630"/>
<name>A0AAP8MHV1_9GAMM</name>
<organism evidence="2 3">
    <name type="scientific">Halioglobus japonicus</name>
    <dbReference type="NCBI Taxonomy" id="930805"/>
    <lineage>
        <taxon>Bacteria</taxon>
        <taxon>Pseudomonadati</taxon>
        <taxon>Pseudomonadota</taxon>
        <taxon>Gammaproteobacteria</taxon>
        <taxon>Cellvibrionales</taxon>
        <taxon>Halieaceae</taxon>
        <taxon>Halioglobus</taxon>
    </lineage>
</organism>
<evidence type="ECO:0000313" key="2">
    <source>
        <dbReference type="EMBL" id="PLW88025.1"/>
    </source>
</evidence>
<proteinExistence type="predicted"/>
<keyword evidence="1" id="KW-1133">Transmembrane helix</keyword>
<keyword evidence="1" id="KW-0472">Membrane</keyword>